<dbReference type="PANTHER" id="PTHR30041">
    <property type="entry name" value="ARSENATE REDUCTASE"/>
    <property type="match status" value="1"/>
</dbReference>
<organism evidence="5 6">
    <name type="scientific">Paraburkholderia piptadeniae</name>
    <dbReference type="NCBI Taxonomy" id="1701573"/>
    <lineage>
        <taxon>Bacteria</taxon>
        <taxon>Pseudomonadati</taxon>
        <taxon>Pseudomonadota</taxon>
        <taxon>Betaproteobacteria</taxon>
        <taxon>Burkholderiales</taxon>
        <taxon>Burkholderiaceae</taxon>
        <taxon>Paraburkholderia</taxon>
    </lineage>
</organism>
<dbReference type="OrthoDB" id="9790554at2"/>
<dbReference type="RefSeq" id="WP_087736583.1">
    <property type="nucleotide sequence ID" value="NZ_CYGY02000046.1"/>
</dbReference>
<sequence length="123" mass="13703">MITIYHNPRCSKSRGACDLIGDVYNPSNEPVEILEYLRTPLSVTQLKQLNQQLGCAVREMIRDSEPAYKELGLADTSLSDAQLYEAIAAHPILLQRPIVVRNGRAVIGRPPENVKALFPEFAN</sequence>
<dbReference type="GO" id="GO:0008794">
    <property type="term" value="F:arsenate reductase (glutaredoxin) activity"/>
    <property type="evidence" value="ECO:0007669"/>
    <property type="project" value="UniProtKB-UniRule"/>
</dbReference>
<comment type="caution">
    <text evidence="5">The sequence shown here is derived from an EMBL/GenBank/DDBJ whole genome shotgun (WGS) entry which is preliminary data.</text>
</comment>
<evidence type="ECO:0000313" key="5">
    <source>
        <dbReference type="EMBL" id="SIT45290.1"/>
    </source>
</evidence>
<dbReference type="EMBL" id="CYGY02000046">
    <property type="protein sequence ID" value="SIT45290.1"/>
    <property type="molecule type" value="Genomic_DNA"/>
</dbReference>
<protein>
    <recommendedName>
        <fullName evidence="4">Arsenate reductase</fullName>
        <ecNumber evidence="4">1.20.4.1</ecNumber>
    </recommendedName>
</protein>
<comment type="similarity">
    <text evidence="1 3 4">Belongs to the ArsC family.</text>
</comment>
<keyword evidence="2 4" id="KW-0560">Oxidoreductase</keyword>
<dbReference type="Pfam" id="PF03960">
    <property type="entry name" value="ArsC"/>
    <property type="match status" value="1"/>
</dbReference>
<evidence type="ECO:0000256" key="2">
    <source>
        <dbReference type="ARBA" id="ARBA00023002"/>
    </source>
</evidence>
<dbReference type="NCBIfam" id="TIGR00014">
    <property type="entry name" value="arsC"/>
    <property type="match status" value="1"/>
</dbReference>
<proteinExistence type="inferred from homology"/>
<dbReference type="CDD" id="cd03034">
    <property type="entry name" value="ArsC_ArsC"/>
    <property type="match status" value="1"/>
</dbReference>
<name>A0A1N7SD39_9BURK</name>
<comment type="catalytic activity">
    <reaction evidence="4">
        <text>[glutaredoxin]-dithiol + arsenate + glutathione + H(+) = glutathionyl-S-S-[glutaredoxin] + arsenite + H2O</text>
        <dbReference type="Rhea" id="RHEA:22016"/>
        <dbReference type="Rhea" id="RHEA-COMP:10729"/>
        <dbReference type="Rhea" id="RHEA-COMP:17668"/>
        <dbReference type="ChEBI" id="CHEBI:15377"/>
        <dbReference type="ChEBI" id="CHEBI:15378"/>
        <dbReference type="ChEBI" id="CHEBI:29242"/>
        <dbReference type="ChEBI" id="CHEBI:29950"/>
        <dbReference type="ChEBI" id="CHEBI:48597"/>
        <dbReference type="ChEBI" id="CHEBI:57925"/>
        <dbReference type="ChEBI" id="CHEBI:146199"/>
        <dbReference type="EC" id="1.20.4.1"/>
    </reaction>
</comment>
<dbReference type="Proteomes" id="UP000195569">
    <property type="component" value="Unassembled WGS sequence"/>
</dbReference>
<dbReference type="EC" id="1.20.4.1" evidence="4"/>
<gene>
    <name evidence="5" type="primary">arsC</name>
    <name evidence="5" type="ORF">BN2476_460136</name>
</gene>
<evidence type="ECO:0000256" key="1">
    <source>
        <dbReference type="ARBA" id="ARBA00007198"/>
    </source>
</evidence>
<dbReference type="Gene3D" id="3.40.30.10">
    <property type="entry name" value="Glutaredoxin"/>
    <property type="match status" value="1"/>
</dbReference>
<evidence type="ECO:0000313" key="6">
    <source>
        <dbReference type="Proteomes" id="UP000195569"/>
    </source>
</evidence>
<dbReference type="InterPro" id="IPR036249">
    <property type="entry name" value="Thioredoxin-like_sf"/>
</dbReference>
<keyword evidence="6" id="KW-1185">Reference proteome</keyword>
<dbReference type="AlphaFoldDB" id="A0A1N7SD39"/>
<dbReference type="PANTHER" id="PTHR30041:SF4">
    <property type="entry name" value="ARSENATE REDUCTASE"/>
    <property type="match status" value="1"/>
</dbReference>
<evidence type="ECO:0000256" key="3">
    <source>
        <dbReference type="PROSITE-ProRule" id="PRU01282"/>
    </source>
</evidence>
<evidence type="ECO:0000256" key="4">
    <source>
        <dbReference type="RuleBase" id="RU362029"/>
    </source>
</evidence>
<dbReference type="InterPro" id="IPR006660">
    <property type="entry name" value="Arsenate_reductase-like"/>
</dbReference>
<dbReference type="InterPro" id="IPR006659">
    <property type="entry name" value="Arsenate_reductase"/>
</dbReference>
<accession>A0A1N7SD39</accession>
<reference evidence="5" key="1">
    <citation type="submission" date="2016-12" db="EMBL/GenBank/DDBJ databases">
        <authorList>
            <person name="Moulin L."/>
        </authorList>
    </citation>
    <scope>NUCLEOTIDE SEQUENCE [LARGE SCALE GENOMIC DNA]</scope>
    <source>
        <strain evidence="5">STM 7183</strain>
    </source>
</reference>
<dbReference type="PROSITE" id="PS51353">
    <property type="entry name" value="ARSC"/>
    <property type="match status" value="1"/>
</dbReference>
<dbReference type="SUPFAM" id="SSF52833">
    <property type="entry name" value="Thioredoxin-like"/>
    <property type="match status" value="1"/>
</dbReference>